<reference evidence="2 3" key="1">
    <citation type="submission" date="2019-05" db="EMBL/GenBank/DDBJ databases">
        <title>Another draft genome of Portunus trituberculatus and its Hox gene families provides insights of decapod evolution.</title>
        <authorList>
            <person name="Jeong J.-H."/>
            <person name="Song I."/>
            <person name="Kim S."/>
            <person name="Choi T."/>
            <person name="Kim D."/>
            <person name="Ryu S."/>
            <person name="Kim W."/>
        </authorList>
    </citation>
    <scope>NUCLEOTIDE SEQUENCE [LARGE SCALE GENOMIC DNA]</scope>
    <source>
        <tissue evidence="2">Muscle</tissue>
    </source>
</reference>
<protein>
    <submittedName>
        <fullName evidence="2">Uncharacterized protein</fullName>
    </submittedName>
</protein>
<evidence type="ECO:0000256" key="1">
    <source>
        <dbReference type="SAM" id="MobiDB-lite"/>
    </source>
</evidence>
<feature type="region of interest" description="Disordered" evidence="1">
    <location>
        <begin position="1"/>
        <end position="31"/>
    </location>
</feature>
<evidence type="ECO:0000313" key="3">
    <source>
        <dbReference type="Proteomes" id="UP000324222"/>
    </source>
</evidence>
<name>A0A5B7I3A5_PORTR</name>
<dbReference type="EMBL" id="VSRR010040642">
    <property type="protein sequence ID" value="MPC75234.1"/>
    <property type="molecule type" value="Genomic_DNA"/>
</dbReference>
<feature type="compositionally biased region" description="Low complexity" evidence="1">
    <location>
        <begin position="75"/>
        <end position="96"/>
    </location>
</feature>
<dbReference type="Proteomes" id="UP000324222">
    <property type="component" value="Unassembled WGS sequence"/>
</dbReference>
<dbReference type="AlphaFoldDB" id="A0A5B7I3A5"/>
<organism evidence="2 3">
    <name type="scientific">Portunus trituberculatus</name>
    <name type="common">Swimming crab</name>
    <name type="synonym">Neptunus trituberculatus</name>
    <dbReference type="NCBI Taxonomy" id="210409"/>
    <lineage>
        <taxon>Eukaryota</taxon>
        <taxon>Metazoa</taxon>
        <taxon>Ecdysozoa</taxon>
        <taxon>Arthropoda</taxon>
        <taxon>Crustacea</taxon>
        <taxon>Multicrustacea</taxon>
        <taxon>Malacostraca</taxon>
        <taxon>Eumalacostraca</taxon>
        <taxon>Eucarida</taxon>
        <taxon>Decapoda</taxon>
        <taxon>Pleocyemata</taxon>
        <taxon>Brachyura</taxon>
        <taxon>Eubrachyura</taxon>
        <taxon>Portunoidea</taxon>
        <taxon>Portunidae</taxon>
        <taxon>Portuninae</taxon>
        <taxon>Portunus</taxon>
    </lineage>
</organism>
<keyword evidence="3" id="KW-1185">Reference proteome</keyword>
<proteinExistence type="predicted"/>
<comment type="caution">
    <text evidence="2">The sequence shown here is derived from an EMBL/GenBank/DDBJ whole genome shotgun (WGS) entry which is preliminary data.</text>
</comment>
<sequence length="156" mass="16899">MFSRGPRLNIRPVTSHRPAGVRSLHPGLRDPDCTWSGLEGDRRSARNPLYYNPRAVPHIAWLFSGSSTPGPDQRGGSSSSSSSSSNSSTSSQQGSGPDERVYCHLGRHERCYRTAKHTNESSMGKAADHNNCCPTAEKDKRQYTGGGSATRSAKHS</sequence>
<feature type="region of interest" description="Disordered" evidence="1">
    <location>
        <begin position="62"/>
        <end position="102"/>
    </location>
</feature>
<accession>A0A5B7I3A5</accession>
<evidence type="ECO:0000313" key="2">
    <source>
        <dbReference type="EMBL" id="MPC75234.1"/>
    </source>
</evidence>
<gene>
    <name evidence="2" type="ORF">E2C01_069617</name>
</gene>
<feature type="region of interest" description="Disordered" evidence="1">
    <location>
        <begin position="117"/>
        <end position="156"/>
    </location>
</feature>